<evidence type="ECO:0000313" key="2">
    <source>
        <dbReference type="EMBL" id="GEP59649.1"/>
    </source>
</evidence>
<name>A0A512NL51_9HYPH</name>
<keyword evidence="1" id="KW-0812">Transmembrane</keyword>
<keyword evidence="3" id="KW-1185">Reference proteome</keyword>
<reference evidence="2 3" key="1">
    <citation type="submission" date="2019-07" db="EMBL/GenBank/DDBJ databases">
        <title>Whole genome shotgun sequence of Reyranella soli NBRC 108950.</title>
        <authorList>
            <person name="Hosoyama A."/>
            <person name="Uohara A."/>
            <person name="Ohji S."/>
            <person name="Ichikawa N."/>
        </authorList>
    </citation>
    <scope>NUCLEOTIDE SEQUENCE [LARGE SCALE GENOMIC DNA]</scope>
    <source>
        <strain evidence="2 3">NBRC 108950</strain>
    </source>
</reference>
<organism evidence="2 3">
    <name type="scientific">Reyranella soli</name>
    <dbReference type="NCBI Taxonomy" id="1230389"/>
    <lineage>
        <taxon>Bacteria</taxon>
        <taxon>Pseudomonadati</taxon>
        <taxon>Pseudomonadota</taxon>
        <taxon>Alphaproteobacteria</taxon>
        <taxon>Hyphomicrobiales</taxon>
        <taxon>Reyranellaceae</taxon>
        <taxon>Reyranella</taxon>
    </lineage>
</organism>
<comment type="caution">
    <text evidence="2">The sequence shown here is derived from an EMBL/GenBank/DDBJ whole genome shotgun (WGS) entry which is preliminary data.</text>
</comment>
<proteinExistence type="predicted"/>
<dbReference type="RefSeq" id="WP_170303558.1">
    <property type="nucleotide sequence ID" value="NZ_BKAJ01000136.1"/>
</dbReference>
<evidence type="ECO:0000313" key="3">
    <source>
        <dbReference type="Proteomes" id="UP000321058"/>
    </source>
</evidence>
<keyword evidence="1" id="KW-0472">Membrane</keyword>
<gene>
    <name evidence="2" type="ORF">RSO01_68150</name>
</gene>
<accession>A0A512NL51</accession>
<dbReference type="AlphaFoldDB" id="A0A512NL51"/>
<sequence length="180" mass="20153">MSDEKEHLPRHMLRRRQQYRLLQTAFVFALIGIAFFGAYLGSRHLEAVEAHGSPKSHPPPFSVAWFMEDPVAFAPFALAGFTALLFWSTARLATEYREASAAALDASMQHTATLIKTERPYVTGGGGFDTLPNGQKVFLVDVANYGKTPALLKHFDVQFETFKRVKYGPPIDIVDQYRAC</sequence>
<dbReference type="Proteomes" id="UP000321058">
    <property type="component" value="Unassembled WGS sequence"/>
</dbReference>
<dbReference type="EMBL" id="BKAJ01000136">
    <property type="protein sequence ID" value="GEP59649.1"/>
    <property type="molecule type" value="Genomic_DNA"/>
</dbReference>
<feature type="transmembrane region" description="Helical" evidence="1">
    <location>
        <begin position="21"/>
        <end position="42"/>
    </location>
</feature>
<protein>
    <submittedName>
        <fullName evidence="2">Uncharacterized protein</fullName>
    </submittedName>
</protein>
<feature type="transmembrane region" description="Helical" evidence="1">
    <location>
        <begin position="62"/>
        <end position="87"/>
    </location>
</feature>
<keyword evidence="1" id="KW-1133">Transmembrane helix</keyword>
<evidence type="ECO:0000256" key="1">
    <source>
        <dbReference type="SAM" id="Phobius"/>
    </source>
</evidence>